<dbReference type="SUPFAM" id="SSF46626">
    <property type="entry name" value="Cytochrome c"/>
    <property type="match status" value="1"/>
</dbReference>
<feature type="domain" description="Cytochrome c" evidence="7">
    <location>
        <begin position="22"/>
        <end position="89"/>
    </location>
</feature>
<keyword evidence="3 4" id="KW-0408">Iron</keyword>
<comment type="caution">
    <text evidence="8">The sequence shown here is derived from an EMBL/GenBank/DDBJ whole genome shotgun (WGS) entry which is preliminary data.</text>
</comment>
<keyword evidence="6" id="KW-0732">Signal</keyword>
<name>A0ABP1W8A2_9ENTR</name>
<dbReference type="Gene3D" id="1.10.760.10">
    <property type="entry name" value="Cytochrome c-like domain"/>
    <property type="match status" value="1"/>
</dbReference>
<evidence type="ECO:0000256" key="2">
    <source>
        <dbReference type="ARBA" id="ARBA00022723"/>
    </source>
</evidence>
<keyword evidence="9" id="KW-1185">Reference proteome</keyword>
<proteinExistence type="predicted"/>
<dbReference type="EMBL" id="CAKZ01000072">
    <property type="protein sequence ID" value="CCJ80783.1"/>
    <property type="molecule type" value="Genomic_DNA"/>
</dbReference>
<evidence type="ECO:0000259" key="7">
    <source>
        <dbReference type="PROSITE" id="PS51007"/>
    </source>
</evidence>
<evidence type="ECO:0000313" key="9">
    <source>
        <dbReference type="Proteomes" id="UP000009342"/>
    </source>
</evidence>
<sequence length="89" mass="9585">MSKQLFWLACLLGLSLTAQAKGDPAAGEEKAVMCVACHGATGKASAPLYPNLAGQNEAYLEHALQAYKKRRAQRRPGGDHEGVRQWSFG</sequence>
<evidence type="ECO:0000256" key="4">
    <source>
        <dbReference type="PROSITE-ProRule" id="PRU00433"/>
    </source>
</evidence>
<organism evidence="8 9">
    <name type="scientific">Cronobacter dublinensis 1210</name>
    <dbReference type="NCBI Taxonomy" id="1208656"/>
    <lineage>
        <taxon>Bacteria</taxon>
        <taxon>Pseudomonadati</taxon>
        <taxon>Pseudomonadota</taxon>
        <taxon>Gammaproteobacteria</taxon>
        <taxon>Enterobacterales</taxon>
        <taxon>Enterobacteriaceae</taxon>
        <taxon>Cronobacter</taxon>
    </lineage>
</organism>
<gene>
    <name evidence="8" type="ORF">BN134_1508</name>
</gene>
<dbReference type="Pfam" id="PF00034">
    <property type="entry name" value="Cytochrom_C"/>
    <property type="match status" value="1"/>
</dbReference>
<evidence type="ECO:0000256" key="6">
    <source>
        <dbReference type="SAM" id="SignalP"/>
    </source>
</evidence>
<evidence type="ECO:0000256" key="1">
    <source>
        <dbReference type="ARBA" id="ARBA00022617"/>
    </source>
</evidence>
<keyword evidence="2 4" id="KW-0479">Metal-binding</keyword>
<feature type="region of interest" description="Disordered" evidence="5">
    <location>
        <begin position="70"/>
        <end position="89"/>
    </location>
</feature>
<feature type="signal peptide" evidence="6">
    <location>
        <begin position="1"/>
        <end position="20"/>
    </location>
</feature>
<evidence type="ECO:0000256" key="5">
    <source>
        <dbReference type="SAM" id="MobiDB-lite"/>
    </source>
</evidence>
<dbReference type="InterPro" id="IPR009056">
    <property type="entry name" value="Cyt_c-like_dom"/>
</dbReference>
<keyword evidence="1 4" id="KW-0349">Heme</keyword>
<evidence type="ECO:0000313" key="8">
    <source>
        <dbReference type="EMBL" id="CCJ80783.1"/>
    </source>
</evidence>
<feature type="chain" id="PRO_5047083677" evidence="6">
    <location>
        <begin position="21"/>
        <end position="89"/>
    </location>
</feature>
<dbReference type="PROSITE" id="PS51007">
    <property type="entry name" value="CYTC"/>
    <property type="match status" value="1"/>
</dbReference>
<dbReference type="Proteomes" id="UP000009342">
    <property type="component" value="Unassembled WGS sequence"/>
</dbReference>
<reference evidence="9" key="1">
    <citation type="journal article" date="2012" name="PLoS ONE">
        <title>Comparative analysis of genome sequences covering the seven cronobacter species.</title>
        <authorList>
            <person name="Joseph S."/>
            <person name="Desai P."/>
            <person name="Ji Y."/>
            <person name="Cummings C.A."/>
            <person name="Shih R."/>
            <person name="Degoricija L."/>
            <person name="Rico A."/>
            <person name="Brzoska P."/>
            <person name="Hamby S.E."/>
            <person name="Masood N."/>
            <person name="Hariri S."/>
            <person name="Sonbol H."/>
            <person name="Chuzhanova N."/>
            <person name="McClelland M."/>
            <person name="Furtado M.R."/>
            <person name="Forsythe S.J."/>
        </authorList>
    </citation>
    <scope>NUCLEOTIDE SEQUENCE [LARGE SCALE GENOMIC DNA]</scope>
    <source>
        <strain evidence="9">1210</strain>
    </source>
</reference>
<accession>A0ABP1W8A2</accession>
<dbReference type="InterPro" id="IPR036909">
    <property type="entry name" value="Cyt_c-like_dom_sf"/>
</dbReference>
<evidence type="ECO:0000256" key="3">
    <source>
        <dbReference type="ARBA" id="ARBA00023004"/>
    </source>
</evidence>
<protein>
    <submittedName>
        <fullName evidence="8">Cytochrome c554</fullName>
    </submittedName>
</protein>